<dbReference type="AlphaFoldDB" id="A0AAV4U1G3"/>
<proteinExistence type="predicted"/>
<sequence length="117" mass="13301">MTRILVRNTQINVLKRSMFSPSPKLVSITFTYASSSGIDFSDTLLTVLQESVFRSILPQIGLLYMKGNAIDCNCQMKLDHQHECVPYYLETVCREPKRLQGVSIDKLTLTASIMRIK</sequence>
<dbReference type="Proteomes" id="UP001054945">
    <property type="component" value="Unassembled WGS sequence"/>
</dbReference>
<protein>
    <submittedName>
        <fullName evidence="1">Uncharacterized protein</fullName>
    </submittedName>
</protein>
<name>A0AAV4U1G3_CAEEX</name>
<dbReference type="Gene3D" id="3.80.10.10">
    <property type="entry name" value="Ribonuclease Inhibitor"/>
    <property type="match status" value="1"/>
</dbReference>
<dbReference type="InterPro" id="IPR032675">
    <property type="entry name" value="LRR_dom_sf"/>
</dbReference>
<comment type="caution">
    <text evidence="1">The sequence shown here is derived from an EMBL/GenBank/DDBJ whole genome shotgun (WGS) entry which is preliminary data.</text>
</comment>
<evidence type="ECO:0000313" key="2">
    <source>
        <dbReference type="Proteomes" id="UP001054945"/>
    </source>
</evidence>
<accession>A0AAV4U1G3</accession>
<reference evidence="1 2" key="1">
    <citation type="submission" date="2021-06" db="EMBL/GenBank/DDBJ databases">
        <title>Caerostris extrusa draft genome.</title>
        <authorList>
            <person name="Kono N."/>
            <person name="Arakawa K."/>
        </authorList>
    </citation>
    <scope>NUCLEOTIDE SEQUENCE [LARGE SCALE GENOMIC DNA]</scope>
</reference>
<organism evidence="1 2">
    <name type="scientific">Caerostris extrusa</name>
    <name type="common">Bark spider</name>
    <name type="synonym">Caerostris bankana</name>
    <dbReference type="NCBI Taxonomy" id="172846"/>
    <lineage>
        <taxon>Eukaryota</taxon>
        <taxon>Metazoa</taxon>
        <taxon>Ecdysozoa</taxon>
        <taxon>Arthropoda</taxon>
        <taxon>Chelicerata</taxon>
        <taxon>Arachnida</taxon>
        <taxon>Araneae</taxon>
        <taxon>Araneomorphae</taxon>
        <taxon>Entelegynae</taxon>
        <taxon>Araneoidea</taxon>
        <taxon>Araneidae</taxon>
        <taxon>Caerostris</taxon>
    </lineage>
</organism>
<dbReference type="SUPFAM" id="SSF52058">
    <property type="entry name" value="L domain-like"/>
    <property type="match status" value="1"/>
</dbReference>
<gene>
    <name evidence="1" type="ORF">CEXT_347301</name>
</gene>
<keyword evidence="2" id="KW-1185">Reference proteome</keyword>
<dbReference type="EMBL" id="BPLR01012129">
    <property type="protein sequence ID" value="GIY51568.1"/>
    <property type="molecule type" value="Genomic_DNA"/>
</dbReference>
<evidence type="ECO:0000313" key="1">
    <source>
        <dbReference type="EMBL" id="GIY51568.1"/>
    </source>
</evidence>